<evidence type="ECO:0000256" key="2">
    <source>
        <dbReference type="SAM" id="Phobius"/>
    </source>
</evidence>
<feature type="transmembrane region" description="Helical" evidence="2">
    <location>
        <begin position="676"/>
        <end position="699"/>
    </location>
</feature>
<dbReference type="AlphaFoldDB" id="A0A154UYD4"/>
<evidence type="ECO:0000313" key="5">
    <source>
        <dbReference type="Proteomes" id="UP000076218"/>
    </source>
</evidence>
<feature type="chain" id="PRO_5038878958" description="DUF1430 domain-containing protein" evidence="3">
    <location>
        <begin position="21"/>
        <end position="758"/>
    </location>
</feature>
<feature type="transmembrane region" description="Helical" evidence="2">
    <location>
        <begin position="631"/>
        <end position="655"/>
    </location>
</feature>
<name>A0A154UYD4_9MICO</name>
<feature type="transmembrane region" description="Helical" evidence="2">
    <location>
        <begin position="287"/>
        <end position="311"/>
    </location>
</feature>
<keyword evidence="3" id="KW-0732">Signal</keyword>
<evidence type="ECO:0000256" key="1">
    <source>
        <dbReference type="SAM" id="MobiDB-lite"/>
    </source>
</evidence>
<feature type="transmembrane region" description="Helical" evidence="2">
    <location>
        <begin position="255"/>
        <end position="281"/>
    </location>
</feature>
<feature type="transmembrane region" description="Helical" evidence="2">
    <location>
        <begin position="719"/>
        <end position="743"/>
    </location>
</feature>
<feature type="region of interest" description="Disordered" evidence="1">
    <location>
        <begin position="425"/>
        <end position="444"/>
    </location>
</feature>
<evidence type="ECO:0000256" key="3">
    <source>
        <dbReference type="SAM" id="SignalP"/>
    </source>
</evidence>
<dbReference type="Proteomes" id="UP000076218">
    <property type="component" value="Unassembled WGS sequence"/>
</dbReference>
<sequence>MISRLLVVLCVVLTFVVAGSAAVDADMRDRAARDAVAAGWGSPFVVPVLPETTDPGIVADAFATAAQETGVSVIRQAEGVDGAQEKTTLYVLLADGSQLPSAFPLSTGRFLTPEESRGSTGSVATAAVGDPSAVGTIADLGEDDRFLIRPLRTAFDTLLPDGAYRMECRSREDCRAFLERVAALVDERAPQAALTADLLATPHSGGGSSTGGVEPVTAVVVILFLFVVILILYRQLAQARRTGVLRLHGRGTFEVWFLITGRLLLLTVGSAGAVAVAATALVPGSTVALAVVVGGAVARLLGALLVASSLTCVTIRRLRIADALKDRKDTRALFWTSTTLKAAATVALVITGATTASQVQVIRHQQELVGSWSRASGYAVFHPQAIGDDGETGGGSDLGRLANEAYDLYDELDARGALYVDASGLRAPDGPGPDGGSRGGSTHPASLVVNPAYLTAFPVLGEDGEPVVVDEEDADWTVLVPATMRGREDDLRRTFQDARRGMGQADRSLFHRDGGLDTSRQQVRIIWTQPGQRLFAFDPSVGADDGGSVTDPVVQVMTRAGSVGFDRANMMSGGIGDALKVRLDGGSTDATLAELAPTLRRLHLDDNLTHLTTLDDHQAAEVQRLDDELRLLALVGALLLVGVLVLTLQSVGLMFERSSRRIVIRRMFGHGLVRRYAEPLGVLGAIWAVQFGAALAAHASGYAGLGTATAADGSSADAGVGGVLITTAAVLAIELVVSAAWAVRLERRRTVDILKGAF</sequence>
<dbReference type="EMBL" id="LQXA01000049">
    <property type="protein sequence ID" value="KZC94087.1"/>
    <property type="molecule type" value="Genomic_DNA"/>
</dbReference>
<organism evidence="4 5">
    <name type="scientific">Clavibacter tessellarius</name>
    <dbReference type="NCBI Taxonomy" id="31965"/>
    <lineage>
        <taxon>Bacteria</taxon>
        <taxon>Bacillati</taxon>
        <taxon>Actinomycetota</taxon>
        <taxon>Actinomycetes</taxon>
        <taxon>Micrococcales</taxon>
        <taxon>Microbacteriaceae</taxon>
        <taxon>Clavibacter</taxon>
    </lineage>
</organism>
<feature type="signal peptide" evidence="3">
    <location>
        <begin position="1"/>
        <end position="20"/>
    </location>
</feature>
<reference evidence="4 5" key="1">
    <citation type="submission" date="2016-01" db="EMBL/GenBank/DDBJ databases">
        <title>Draft genome sequence of Clavibacter michiganensis subsp. tessellarius DOAB 609.</title>
        <authorList>
            <person name="Tambong J.T."/>
        </authorList>
    </citation>
    <scope>NUCLEOTIDE SEQUENCE [LARGE SCALE GENOMIC DNA]</scope>
    <source>
        <strain evidence="4 5">DOAB 609</strain>
    </source>
</reference>
<evidence type="ECO:0008006" key="6">
    <source>
        <dbReference type="Google" id="ProtNLM"/>
    </source>
</evidence>
<gene>
    <name evidence="4" type="ORF">AWH51_14965</name>
</gene>
<dbReference type="OrthoDB" id="2076832at2"/>
<dbReference type="RefSeq" id="WP_063072523.1">
    <property type="nucleotide sequence ID" value="NZ_LQXA01000049.1"/>
</dbReference>
<keyword evidence="2" id="KW-1133">Transmembrane helix</keyword>
<keyword evidence="2" id="KW-0472">Membrane</keyword>
<keyword evidence="2" id="KW-0812">Transmembrane</keyword>
<feature type="transmembrane region" description="Helical" evidence="2">
    <location>
        <begin position="216"/>
        <end position="234"/>
    </location>
</feature>
<evidence type="ECO:0000313" key="4">
    <source>
        <dbReference type="EMBL" id="KZC94087.1"/>
    </source>
</evidence>
<accession>A0A154UYD4</accession>
<proteinExistence type="predicted"/>
<dbReference type="STRING" id="31965.AWH51_14965"/>
<feature type="transmembrane region" description="Helical" evidence="2">
    <location>
        <begin position="332"/>
        <end position="353"/>
    </location>
</feature>
<protein>
    <recommendedName>
        <fullName evidence="6">DUF1430 domain-containing protein</fullName>
    </recommendedName>
</protein>
<comment type="caution">
    <text evidence="4">The sequence shown here is derived from an EMBL/GenBank/DDBJ whole genome shotgun (WGS) entry which is preliminary data.</text>
</comment>